<feature type="compositionally biased region" description="Low complexity" evidence="2">
    <location>
        <begin position="429"/>
        <end position="439"/>
    </location>
</feature>
<evidence type="ECO:0000313" key="3">
    <source>
        <dbReference type="EMBL" id="KIO08426.1"/>
    </source>
</evidence>
<feature type="region of interest" description="Disordered" evidence="2">
    <location>
        <begin position="375"/>
        <end position="561"/>
    </location>
</feature>
<feature type="compositionally biased region" description="Polar residues" evidence="2">
    <location>
        <begin position="122"/>
        <end position="145"/>
    </location>
</feature>
<keyword evidence="1" id="KW-0175">Coiled coil</keyword>
<feature type="region of interest" description="Disordered" evidence="2">
    <location>
        <begin position="1"/>
        <end position="56"/>
    </location>
</feature>
<accession>A0A0C3PIP2</accession>
<dbReference type="AlphaFoldDB" id="A0A0C3PIP2"/>
<evidence type="ECO:0000313" key="4">
    <source>
        <dbReference type="Proteomes" id="UP000054217"/>
    </source>
</evidence>
<organism evidence="3 4">
    <name type="scientific">Pisolithus tinctorius Marx 270</name>
    <dbReference type="NCBI Taxonomy" id="870435"/>
    <lineage>
        <taxon>Eukaryota</taxon>
        <taxon>Fungi</taxon>
        <taxon>Dikarya</taxon>
        <taxon>Basidiomycota</taxon>
        <taxon>Agaricomycotina</taxon>
        <taxon>Agaricomycetes</taxon>
        <taxon>Agaricomycetidae</taxon>
        <taxon>Boletales</taxon>
        <taxon>Sclerodermatineae</taxon>
        <taxon>Pisolithaceae</taxon>
        <taxon>Pisolithus</taxon>
    </lineage>
</organism>
<feature type="compositionally biased region" description="Basic and acidic residues" evidence="2">
    <location>
        <begin position="1"/>
        <end position="14"/>
    </location>
</feature>
<sequence>MSRHVGLDHSRGPFDEADPCEQIFYPGHHSRLGPDDAASASSSLGSEGDIDSDVEDIDSTCRISVRGPTIRFHSRAPWETSDTEEREESTYTLARLTAKAKGKSTTADGLVRTLARASPLISRQSVESGYSQESPKPSLEFSSGGSPHRAILRHGSGHMPVSSTLPLIPIPSPSLPHNTEPYGEGTGSLSSYHSSTEDGSSCTTRGHGGTSSTHHGSEVSHSTDAISAYSRSSSRSSQECLPREDFVHPYANPNLIAPYSSNPSQRSKFKRSDSITTVTDTISSKSTSSAIPRDSSEVSPISKDAQNSQRLRKKEISSPSIILHGNDINPAYLDRDAKFLSLHPPLRGSASPGWIAHHHSPPVALISLEEARAREKSRTASLHPGAAHSKAVDSTSHVPSSHPGDLTAIPNNPNNLGRMSNSVRRRARSISASARAKTALHSVVGTTSHSERRDPGFSSSGISGSRALKHKKSGFLRLFSGRGEGDQPSPPPVPSLRDTYVPQSLCGQLSEEFPEGPLSRSPELHPDENQDPGCERTVHTAHVQSRPHDNNPHSALSLPLNVPQSAPSTALDFQALQLRPVSSLFSSHFAEYVGGSDADTSLDSATTSPTSNSGAVLSPLTPLSSRPSNDEPPHGVGVSGENPSVVKALQEQMLSANRAWQRQVQDLQQQVRNLQAKVEELCAADDKGYCEVCRRVVPLQWLKDDESH</sequence>
<feature type="region of interest" description="Disordered" evidence="2">
    <location>
        <begin position="122"/>
        <end position="240"/>
    </location>
</feature>
<feature type="compositionally biased region" description="Polar residues" evidence="2">
    <location>
        <begin position="600"/>
        <end position="615"/>
    </location>
</feature>
<dbReference type="OrthoDB" id="2565072at2759"/>
<feature type="compositionally biased region" description="Low complexity" evidence="2">
    <location>
        <begin position="274"/>
        <end position="289"/>
    </location>
</feature>
<dbReference type="HOGENOM" id="CLU_017133_0_0_1"/>
<feature type="region of interest" description="Disordered" evidence="2">
    <location>
        <begin position="256"/>
        <end position="313"/>
    </location>
</feature>
<name>A0A0C3PIP2_PISTI</name>
<feature type="compositionally biased region" description="Low complexity" evidence="2">
    <location>
        <begin position="617"/>
        <end position="627"/>
    </location>
</feature>
<reference evidence="4" key="2">
    <citation type="submission" date="2015-01" db="EMBL/GenBank/DDBJ databases">
        <title>Evolutionary Origins and Diversification of the Mycorrhizal Mutualists.</title>
        <authorList>
            <consortium name="DOE Joint Genome Institute"/>
            <consortium name="Mycorrhizal Genomics Consortium"/>
            <person name="Kohler A."/>
            <person name="Kuo A."/>
            <person name="Nagy L.G."/>
            <person name="Floudas D."/>
            <person name="Copeland A."/>
            <person name="Barry K.W."/>
            <person name="Cichocki N."/>
            <person name="Veneault-Fourrey C."/>
            <person name="LaButti K."/>
            <person name="Lindquist E.A."/>
            <person name="Lipzen A."/>
            <person name="Lundell T."/>
            <person name="Morin E."/>
            <person name="Murat C."/>
            <person name="Riley R."/>
            <person name="Ohm R."/>
            <person name="Sun H."/>
            <person name="Tunlid A."/>
            <person name="Henrissat B."/>
            <person name="Grigoriev I.V."/>
            <person name="Hibbett D.S."/>
            <person name="Martin F."/>
        </authorList>
    </citation>
    <scope>NUCLEOTIDE SEQUENCE [LARGE SCALE GENOMIC DNA]</scope>
    <source>
        <strain evidence="4">Marx 270</strain>
    </source>
</reference>
<proteinExistence type="predicted"/>
<protein>
    <submittedName>
        <fullName evidence="3">Uncharacterized protein</fullName>
    </submittedName>
</protein>
<feature type="region of interest" description="Disordered" evidence="2">
    <location>
        <begin position="600"/>
        <end position="641"/>
    </location>
</feature>
<keyword evidence="4" id="KW-1185">Reference proteome</keyword>
<feature type="compositionally biased region" description="Polar residues" evidence="2">
    <location>
        <begin position="187"/>
        <end position="198"/>
    </location>
</feature>
<reference evidence="3 4" key="1">
    <citation type="submission" date="2014-04" db="EMBL/GenBank/DDBJ databases">
        <authorList>
            <consortium name="DOE Joint Genome Institute"/>
            <person name="Kuo A."/>
            <person name="Kohler A."/>
            <person name="Costa M.D."/>
            <person name="Nagy L.G."/>
            <person name="Floudas D."/>
            <person name="Copeland A."/>
            <person name="Barry K.W."/>
            <person name="Cichocki N."/>
            <person name="Veneault-Fourrey C."/>
            <person name="LaButti K."/>
            <person name="Lindquist E.A."/>
            <person name="Lipzen A."/>
            <person name="Lundell T."/>
            <person name="Morin E."/>
            <person name="Murat C."/>
            <person name="Sun H."/>
            <person name="Tunlid A."/>
            <person name="Henrissat B."/>
            <person name="Grigoriev I.V."/>
            <person name="Hibbett D.S."/>
            <person name="Martin F."/>
            <person name="Nordberg H.P."/>
            <person name="Cantor M.N."/>
            <person name="Hua S.X."/>
        </authorList>
    </citation>
    <scope>NUCLEOTIDE SEQUENCE [LARGE SCALE GENOMIC DNA]</scope>
    <source>
        <strain evidence="3 4">Marx 270</strain>
    </source>
</reference>
<evidence type="ECO:0000256" key="2">
    <source>
        <dbReference type="SAM" id="MobiDB-lite"/>
    </source>
</evidence>
<evidence type="ECO:0000256" key="1">
    <source>
        <dbReference type="SAM" id="Coils"/>
    </source>
</evidence>
<dbReference type="Proteomes" id="UP000054217">
    <property type="component" value="Unassembled WGS sequence"/>
</dbReference>
<feature type="compositionally biased region" description="Polar residues" evidence="2">
    <location>
        <begin position="409"/>
        <end position="419"/>
    </location>
</feature>
<dbReference type="EMBL" id="KN831957">
    <property type="protein sequence ID" value="KIO08426.1"/>
    <property type="molecule type" value="Genomic_DNA"/>
</dbReference>
<feature type="compositionally biased region" description="Basic and acidic residues" evidence="2">
    <location>
        <begin position="522"/>
        <end position="538"/>
    </location>
</feature>
<feature type="compositionally biased region" description="Low complexity" evidence="2">
    <location>
        <begin position="199"/>
        <end position="223"/>
    </location>
</feature>
<dbReference type="InParanoid" id="A0A0C3PIP2"/>
<gene>
    <name evidence="3" type="ORF">M404DRAFT_355820</name>
</gene>
<feature type="coiled-coil region" evidence="1">
    <location>
        <begin position="650"/>
        <end position="684"/>
    </location>
</feature>